<dbReference type="Proteomes" id="UP000298663">
    <property type="component" value="Unassembled WGS sequence"/>
</dbReference>
<reference evidence="1 2" key="2">
    <citation type="journal article" date="2019" name="G3 (Bethesda)">
        <title>Hybrid Assembly of the Genome of the Entomopathogenic Nematode Steinernema carpocapsae Identifies the X-Chromosome.</title>
        <authorList>
            <person name="Serra L."/>
            <person name="Macchietto M."/>
            <person name="Macias-Munoz A."/>
            <person name="McGill C.J."/>
            <person name="Rodriguez I.M."/>
            <person name="Rodriguez B."/>
            <person name="Murad R."/>
            <person name="Mortazavi A."/>
        </authorList>
    </citation>
    <scope>NUCLEOTIDE SEQUENCE [LARGE SCALE GENOMIC DNA]</scope>
    <source>
        <strain evidence="1 2">ALL</strain>
    </source>
</reference>
<evidence type="ECO:0000313" key="1">
    <source>
        <dbReference type="EMBL" id="TMS33118.1"/>
    </source>
</evidence>
<keyword evidence="2" id="KW-1185">Reference proteome</keyword>
<dbReference type="EMBL" id="AZBU02000001">
    <property type="protein sequence ID" value="TMS33118.1"/>
    <property type="molecule type" value="Genomic_DNA"/>
</dbReference>
<sequence>MSIPRNYTQPEKCPSRSHFVFVSICPPPTQQPRKALYEFPAVVQSASGKFMTVAVSFTRSQICILLLRELVQLRGMAFEQSSS</sequence>
<evidence type="ECO:0000313" key="2">
    <source>
        <dbReference type="Proteomes" id="UP000298663"/>
    </source>
</evidence>
<protein>
    <submittedName>
        <fullName evidence="1">Uncharacterized protein</fullName>
    </submittedName>
</protein>
<name>A0A4U8UNN5_STECR</name>
<proteinExistence type="predicted"/>
<comment type="caution">
    <text evidence="1">The sequence shown here is derived from an EMBL/GenBank/DDBJ whole genome shotgun (WGS) entry which is preliminary data.</text>
</comment>
<reference evidence="1 2" key="1">
    <citation type="journal article" date="2015" name="Genome Biol.">
        <title>Comparative genomics of Steinernema reveals deeply conserved gene regulatory networks.</title>
        <authorList>
            <person name="Dillman A.R."/>
            <person name="Macchietto M."/>
            <person name="Porter C.F."/>
            <person name="Rogers A."/>
            <person name="Williams B."/>
            <person name="Antoshechkin I."/>
            <person name="Lee M.M."/>
            <person name="Goodwin Z."/>
            <person name="Lu X."/>
            <person name="Lewis E.E."/>
            <person name="Goodrich-Blair H."/>
            <person name="Stock S.P."/>
            <person name="Adams B.J."/>
            <person name="Sternberg P.W."/>
            <person name="Mortazavi A."/>
        </authorList>
    </citation>
    <scope>NUCLEOTIDE SEQUENCE [LARGE SCALE GENOMIC DNA]</scope>
    <source>
        <strain evidence="1 2">ALL</strain>
    </source>
</reference>
<accession>A0A4U8UNN5</accession>
<organism evidence="1 2">
    <name type="scientific">Steinernema carpocapsae</name>
    <name type="common">Entomopathogenic nematode</name>
    <dbReference type="NCBI Taxonomy" id="34508"/>
    <lineage>
        <taxon>Eukaryota</taxon>
        <taxon>Metazoa</taxon>
        <taxon>Ecdysozoa</taxon>
        <taxon>Nematoda</taxon>
        <taxon>Chromadorea</taxon>
        <taxon>Rhabditida</taxon>
        <taxon>Tylenchina</taxon>
        <taxon>Panagrolaimomorpha</taxon>
        <taxon>Strongyloidoidea</taxon>
        <taxon>Steinernematidae</taxon>
        <taxon>Steinernema</taxon>
    </lineage>
</organism>
<dbReference type="AlphaFoldDB" id="A0A4U8UNN5"/>
<gene>
    <name evidence="1" type="ORF">L596_000894</name>
</gene>